<evidence type="ECO:0000313" key="20">
    <source>
        <dbReference type="Proteomes" id="UP000283587"/>
    </source>
</evidence>
<dbReference type="GO" id="GO:0006098">
    <property type="term" value="P:pentose-phosphate shunt"/>
    <property type="evidence" value="ECO:0007669"/>
    <property type="project" value="UniProtKB-UniPathway"/>
</dbReference>
<dbReference type="FunFam" id="1.10.1040.10:FF:000032">
    <property type="entry name" value="6-phosphogluconate dehydrogenase, decarboxylating"/>
    <property type="match status" value="1"/>
</dbReference>
<dbReference type="RefSeq" id="WP_119896606.1">
    <property type="nucleotide sequence ID" value="NZ_QNRC01000017.1"/>
</dbReference>
<feature type="binding site" evidence="14">
    <location>
        <position position="448"/>
    </location>
    <ligand>
        <name>substrate</name>
        <note>ligand shared between dimeric partners</note>
    </ligand>
</feature>
<dbReference type="SUPFAM" id="SSF48179">
    <property type="entry name" value="6-phosphogluconate dehydrogenase C-terminal domain-like"/>
    <property type="match status" value="1"/>
</dbReference>
<evidence type="ECO:0000256" key="11">
    <source>
        <dbReference type="ARBA" id="ARBA00048640"/>
    </source>
</evidence>
<feature type="active site" description="Proton acceptor" evidence="13">
    <location>
        <position position="184"/>
    </location>
</feature>
<evidence type="ECO:0000256" key="15">
    <source>
        <dbReference type="PIRSR" id="PIRSR000109-3"/>
    </source>
</evidence>
<evidence type="ECO:0000256" key="12">
    <source>
        <dbReference type="PIRNR" id="PIRNR000109"/>
    </source>
</evidence>
<dbReference type="InterPro" id="IPR006183">
    <property type="entry name" value="Pgluconate_DH"/>
</dbReference>
<evidence type="ECO:0000256" key="5">
    <source>
        <dbReference type="ARBA" id="ARBA00013011"/>
    </source>
</evidence>
<dbReference type="GO" id="GO:0050661">
    <property type="term" value="F:NADP binding"/>
    <property type="evidence" value="ECO:0007669"/>
    <property type="project" value="InterPro"/>
</dbReference>
<evidence type="ECO:0000256" key="17">
    <source>
        <dbReference type="SAM" id="MobiDB-lite"/>
    </source>
</evidence>
<dbReference type="UniPathway" id="UPA00115">
    <property type="reaction ID" value="UER00410"/>
</dbReference>
<dbReference type="Pfam" id="PF00393">
    <property type="entry name" value="6PGD"/>
    <property type="match status" value="1"/>
</dbReference>
<evidence type="ECO:0000256" key="1">
    <source>
        <dbReference type="ARBA" id="ARBA00002526"/>
    </source>
</evidence>
<evidence type="ECO:0000256" key="14">
    <source>
        <dbReference type="PIRSR" id="PIRSR000109-2"/>
    </source>
</evidence>
<dbReference type="Pfam" id="PF03446">
    <property type="entry name" value="NAD_binding_2"/>
    <property type="match status" value="1"/>
</dbReference>
<evidence type="ECO:0000256" key="7">
    <source>
        <dbReference type="ARBA" id="ARBA00022857"/>
    </source>
</evidence>
<comment type="similarity">
    <text evidence="3 12 16">Belongs to the 6-phosphogluconate dehydrogenase family.</text>
</comment>
<dbReference type="Proteomes" id="UP000283587">
    <property type="component" value="Unassembled WGS sequence"/>
</dbReference>
<dbReference type="Gene3D" id="1.10.1040.10">
    <property type="entry name" value="N-(1-d-carboxylethyl)-l-norvaline Dehydrogenase, domain 2"/>
    <property type="match status" value="1"/>
</dbReference>
<name>A0A419AB97_9RHOB</name>
<feature type="binding site" description="in other chain" evidence="14">
    <location>
        <begin position="187"/>
        <end position="188"/>
    </location>
    <ligand>
        <name>substrate</name>
        <note>ligand shared between dimeric partners</note>
    </ligand>
</feature>
<dbReference type="Gene3D" id="3.40.50.720">
    <property type="entry name" value="NAD(P)-binding Rossmann-like Domain"/>
    <property type="match status" value="1"/>
</dbReference>
<dbReference type="PANTHER" id="PTHR11811">
    <property type="entry name" value="6-PHOSPHOGLUCONATE DEHYDROGENASE"/>
    <property type="match status" value="1"/>
</dbReference>
<dbReference type="SUPFAM" id="SSF51735">
    <property type="entry name" value="NAD(P)-binding Rossmann-fold domains"/>
    <property type="match status" value="1"/>
</dbReference>
<feature type="binding site" evidence="14">
    <location>
        <position position="442"/>
    </location>
    <ligand>
        <name>substrate</name>
        <note>ligand shared between dimeric partners</note>
    </ligand>
</feature>
<feature type="domain" description="6-phosphogluconate dehydrogenase C-terminal" evidence="18">
    <location>
        <begin position="180"/>
        <end position="464"/>
    </location>
</feature>
<dbReference type="InterPro" id="IPR013328">
    <property type="entry name" value="6PGD_dom2"/>
</dbReference>
<dbReference type="InterPro" id="IPR006114">
    <property type="entry name" value="6PGDH_C"/>
</dbReference>
<evidence type="ECO:0000256" key="4">
    <source>
        <dbReference type="ARBA" id="ARBA00011738"/>
    </source>
</evidence>
<evidence type="ECO:0000256" key="8">
    <source>
        <dbReference type="ARBA" id="ARBA00023002"/>
    </source>
</evidence>
<feature type="region of interest" description="Disordered" evidence="17">
    <location>
        <begin position="456"/>
        <end position="476"/>
    </location>
</feature>
<comment type="catalytic activity">
    <reaction evidence="11 12 16">
        <text>6-phospho-D-gluconate + NADP(+) = D-ribulose 5-phosphate + CO2 + NADPH</text>
        <dbReference type="Rhea" id="RHEA:10116"/>
        <dbReference type="ChEBI" id="CHEBI:16526"/>
        <dbReference type="ChEBI" id="CHEBI:57783"/>
        <dbReference type="ChEBI" id="CHEBI:58121"/>
        <dbReference type="ChEBI" id="CHEBI:58349"/>
        <dbReference type="ChEBI" id="CHEBI:58759"/>
        <dbReference type="EC" id="1.1.1.44"/>
    </reaction>
</comment>
<evidence type="ECO:0000256" key="3">
    <source>
        <dbReference type="ARBA" id="ARBA00008419"/>
    </source>
</evidence>
<accession>A0A419AB97</accession>
<evidence type="ECO:0000256" key="13">
    <source>
        <dbReference type="PIRSR" id="PIRSR000109-1"/>
    </source>
</evidence>
<organism evidence="19 20">
    <name type="scientific">Paracoccus siganidrum</name>
    <dbReference type="NCBI Taxonomy" id="1276757"/>
    <lineage>
        <taxon>Bacteria</taxon>
        <taxon>Pseudomonadati</taxon>
        <taxon>Pseudomonadota</taxon>
        <taxon>Alphaproteobacteria</taxon>
        <taxon>Rhodobacterales</taxon>
        <taxon>Paracoccaceae</taxon>
        <taxon>Paracoccus</taxon>
    </lineage>
</organism>
<evidence type="ECO:0000256" key="6">
    <source>
        <dbReference type="ARBA" id="ARBA00018193"/>
    </source>
</evidence>
<dbReference type="PRINTS" id="PR00076">
    <property type="entry name" value="6PGDHDRGNASE"/>
</dbReference>
<comment type="function">
    <text evidence="1 12">Catalyzes the oxidative decarboxylation of 6-phosphogluconate to ribulose 5-phosphate and CO(2), with concomitant reduction of NADP to NADPH.</text>
</comment>
<dbReference type="PROSITE" id="PS00461">
    <property type="entry name" value="6PGD"/>
    <property type="match status" value="1"/>
</dbReference>
<evidence type="ECO:0000256" key="10">
    <source>
        <dbReference type="ARBA" id="ARBA00023126"/>
    </source>
</evidence>
<protein>
    <recommendedName>
        <fullName evidence="6 12">6-phosphogluconate dehydrogenase, decarboxylating</fullName>
        <ecNumber evidence="5 12">1.1.1.44</ecNumber>
    </recommendedName>
</protein>
<sequence length="476" mass="50072">MKPETSIGLIGLGTMGAALALNIAEKGFPIAVWNRTGDVTRRFHAAAGPLAERIVPTESLAELVAAIAPPRAIILMVPAGQAVDDQIAALAPLLSPEDLVIDAGNANFHDTNRRAASGLPMRFLGMGVSGGEEGARHGPAIMGGGARADWDRIAPVMEAIAARAEDGTPCATWMGEAGAGHFVKTVHNGIEYADMQMIAETYGLMRDGLGMASPAIGETFAAWNEGVLRSYLIEISAAVARAGDPATGAPMLDVILDTAGQKGTGRWTAIEAQHLATPVPVIEAAVMARNVSARIDERRAGEARFGSGPQRLAVELASLEAALIAGKILCYAQGFAMIEIAGRAFGWHLDLPAIARVWRAGCIIRSAMLNDMATALAEDSARNLVLAPFFAERLQSAVPALRRIVAQSVLHGHALPALATGLGWFDLMRTSRGTANMIQAQRDFFGAHGFDRLDGRDDHDGPWKMGGESSTVTAAR</sequence>
<dbReference type="NCBIfam" id="NF006765">
    <property type="entry name" value="PRK09287.1"/>
    <property type="match status" value="1"/>
</dbReference>
<dbReference type="AlphaFoldDB" id="A0A419AB97"/>
<feature type="binding site" evidence="15">
    <location>
        <position position="105"/>
    </location>
    <ligand>
        <name>NADP(+)</name>
        <dbReference type="ChEBI" id="CHEBI:58349"/>
    </ligand>
</feature>
<keyword evidence="8 12" id="KW-0560">Oxidoreductase</keyword>
<dbReference type="OrthoDB" id="9804542at2"/>
<feature type="active site" description="Proton donor" evidence="13">
    <location>
        <position position="191"/>
    </location>
</feature>
<feature type="binding site" description="in other chain" evidence="14">
    <location>
        <begin position="129"/>
        <end position="131"/>
    </location>
    <ligand>
        <name>substrate</name>
        <note>ligand shared between dimeric partners</note>
    </ligand>
</feature>
<keyword evidence="10 12" id="KW-0570">Pentose shunt</keyword>
<dbReference type="EC" id="1.1.1.44" evidence="5 12"/>
<dbReference type="InterPro" id="IPR006184">
    <property type="entry name" value="6PGdom_BS"/>
</dbReference>
<dbReference type="GO" id="GO:0019521">
    <property type="term" value="P:D-gluconate metabolic process"/>
    <property type="evidence" value="ECO:0007669"/>
    <property type="project" value="UniProtKB-KW"/>
</dbReference>
<feature type="binding site" description="in other chain" evidence="14">
    <location>
        <position position="105"/>
    </location>
    <ligand>
        <name>substrate</name>
        <note>ligand shared between dimeric partners</note>
    </ligand>
</feature>
<feature type="binding site" evidence="15">
    <location>
        <begin position="77"/>
        <end position="79"/>
    </location>
    <ligand>
        <name>NADP(+)</name>
        <dbReference type="ChEBI" id="CHEBI:58349"/>
    </ligand>
</feature>
<dbReference type="PIRSF" id="PIRSF000109">
    <property type="entry name" value="6PGD"/>
    <property type="match status" value="1"/>
</dbReference>
<comment type="caution">
    <text evidence="19">The sequence shown here is derived from an EMBL/GenBank/DDBJ whole genome shotgun (WGS) entry which is preliminary data.</text>
</comment>
<dbReference type="GO" id="GO:0004616">
    <property type="term" value="F:phosphogluconate dehydrogenase (decarboxylating) activity"/>
    <property type="evidence" value="ECO:0007669"/>
    <property type="project" value="UniProtKB-EC"/>
</dbReference>
<feature type="binding site" description="in other chain" evidence="14">
    <location>
        <position position="262"/>
    </location>
    <ligand>
        <name>substrate</name>
        <note>ligand shared between dimeric partners</note>
    </ligand>
</feature>
<evidence type="ECO:0000313" key="19">
    <source>
        <dbReference type="EMBL" id="RJL20723.1"/>
    </source>
</evidence>
<feature type="binding site" evidence="15">
    <location>
        <begin position="11"/>
        <end position="16"/>
    </location>
    <ligand>
        <name>NADP(+)</name>
        <dbReference type="ChEBI" id="CHEBI:58349"/>
    </ligand>
</feature>
<dbReference type="SMART" id="SM01350">
    <property type="entry name" value="6PGD"/>
    <property type="match status" value="1"/>
</dbReference>
<dbReference type="InterPro" id="IPR006113">
    <property type="entry name" value="6PGDH_Gnd/GntZ"/>
</dbReference>
<dbReference type="Gene3D" id="1.20.5.320">
    <property type="entry name" value="6-Phosphogluconate Dehydrogenase, domain 3"/>
    <property type="match status" value="1"/>
</dbReference>
<dbReference type="InterPro" id="IPR006115">
    <property type="entry name" value="6PGDH_NADP-bd"/>
</dbReference>
<proteinExistence type="inferred from homology"/>
<dbReference type="InterPro" id="IPR036291">
    <property type="entry name" value="NAD(P)-bd_dom_sf"/>
</dbReference>
<dbReference type="EMBL" id="QZEW01000008">
    <property type="protein sequence ID" value="RJL20723.1"/>
    <property type="molecule type" value="Genomic_DNA"/>
</dbReference>
<keyword evidence="20" id="KW-1185">Reference proteome</keyword>
<keyword evidence="7 12" id="KW-0521">NADP</keyword>
<dbReference type="InterPro" id="IPR008927">
    <property type="entry name" value="6-PGluconate_DH-like_C_sf"/>
</dbReference>
<evidence type="ECO:0000256" key="16">
    <source>
        <dbReference type="RuleBase" id="RU000485"/>
    </source>
</evidence>
<reference evidence="20" key="1">
    <citation type="submission" date="2018-09" db="EMBL/GenBank/DDBJ databases">
        <title>Paracoccus onubensis nov. sp. a moderate halophilic bacterium isolated from Gruta de las Maravillas (Aracena, Spain).</title>
        <authorList>
            <person name="Jurado V."/>
            <person name="Gutierrez-Patricio S."/>
            <person name="Gonzalez-Pimentel J.L."/>
            <person name="Miller A.Z."/>
            <person name="Laiz L."/>
            <person name="Saiz-Jimenez C."/>
        </authorList>
    </citation>
    <scope>NUCLEOTIDE SEQUENCE [LARGE SCALE GENOMIC DNA]</scope>
    <source>
        <strain evidence="20">DSM 26381</strain>
    </source>
</reference>
<feature type="binding site" description="in other chain" evidence="14">
    <location>
        <position position="192"/>
    </location>
    <ligand>
        <name>substrate</name>
        <note>ligand shared between dimeric partners</note>
    </ligand>
</feature>
<evidence type="ECO:0000259" key="18">
    <source>
        <dbReference type="SMART" id="SM01350"/>
    </source>
</evidence>
<dbReference type="NCBIfam" id="TIGR00873">
    <property type="entry name" value="gnd"/>
    <property type="match status" value="1"/>
</dbReference>
<evidence type="ECO:0000256" key="2">
    <source>
        <dbReference type="ARBA" id="ARBA00004874"/>
    </source>
</evidence>
<comment type="pathway">
    <text evidence="2 12 16">Carbohydrate degradation; pentose phosphate pathway; D-ribulose 5-phosphate from D-glucose 6-phosphate (oxidative stage): step 3/3.</text>
</comment>
<gene>
    <name evidence="19" type="primary">gndA</name>
    <name evidence="19" type="ORF">D3P05_02460</name>
</gene>
<feature type="binding site" description="in other chain" evidence="14">
    <location>
        <position position="289"/>
    </location>
    <ligand>
        <name>substrate</name>
        <note>ligand shared between dimeric partners</note>
    </ligand>
</feature>
<evidence type="ECO:0000256" key="9">
    <source>
        <dbReference type="ARBA" id="ARBA00023064"/>
    </source>
</evidence>
<keyword evidence="9 16" id="KW-0311">Gluconate utilization</keyword>
<feature type="binding site" evidence="15">
    <location>
        <begin position="34"/>
        <end position="36"/>
    </location>
    <ligand>
        <name>NADP(+)</name>
        <dbReference type="ChEBI" id="CHEBI:58349"/>
    </ligand>
</feature>
<comment type="subunit">
    <text evidence="4 12">Homodimer.</text>
</comment>